<reference evidence="3" key="1">
    <citation type="submission" date="2016-10" db="EMBL/GenBank/DDBJ databases">
        <authorList>
            <person name="Varghese N."/>
            <person name="Submissions S."/>
        </authorList>
    </citation>
    <scope>NUCLEOTIDE SEQUENCE [LARGE SCALE GENOMIC DNA]</scope>
    <source>
        <strain evidence="3">DSM 5918</strain>
    </source>
</reference>
<dbReference type="AlphaFoldDB" id="A0A1I3X953"/>
<evidence type="ECO:0000313" key="2">
    <source>
        <dbReference type="EMBL" id="SFK15511.1"/>
    </source>
</evidence>
<proteinExistence type="predicted"/>
<dbReference type="EMBL" id="FORX01000015">
    <property type="protein sequence ID" value="SFK15511.1"/>
    <property type="molecule type" value="Genomic_DNA"/>
</dbReference>
<evidence type="ECO:0000313" key="3">
    <source>
        <dbReference type="Proteomes" id="UP000198635"/>
    </source>
</evidence>
<dbReference type="Proteomes" id="UP000198635">
    <property type="component" value="Unassembled WGS sequence"/>
</dbReference>
<dbReference type="SUPFAM" id="SSF53300">
    <property type="entry name" value="vWA-like"/>
    <property type="match status" value="1"/>
</dbReference>
<dbReference type="RefSeq" id="WP_092376907.1">
    <property type="nucleotide sequence ID" value="NZ_FORX01000015.1"/>
</dbReference>
<accession>A0A1I3X953</accession>
<dbReference type="Gene3D" id="3.40.50.410">
    <property type="entry name" value="von Willebrand factor, type A domain"/>
    <property type="match status" value="1"/>
</dbReference>
<protein>
    <submittedName>
        <fullName evidence="2">Ca-activated chloride channel family protein</fullName>
    </submittedName>
</protein>
<feature type="domain" description="VWFA" evidence="1">
    <location>
        <begin position="152"/>
        <end position="322"/>
    </location>
</feature>
<sequence length="616" mass="68736">MNIGNILPDELAEVSIEFMEILRIKSNEARYELPTTLAPLYGDPSVRGLDPHQYPATSLLADNRCSIEVNIKGCLVNAVILAPSHKTFLTKEYGQAKLTHSAPTISMDRDFIVVFRSESLPPAFAICAMDKGGYVVCAGFSPRFTAVSPAKSVKIVVDCSGSMAGESILQAREALLRILDRLRPEDRFNIIQFGFSSTMLFRKQEIADEVHIEAAMAMVRTMDANMGGTEISNALDKALSSASPVGMSEDILLITDGQVWDMSSVADRLCRRNHRVFCIGVGSAVERGILHTLSSKTRGEAIFVSPCEDMGNKVFEHFKRMILPLTGKPDLDFDENKPLTIAPQNLPPVFEGDMIMVCAWLESLPQCVRFSLETPEGSLTCSAPVKQVNEYGEKLPRFAAALKIKDYPKDQAVKLAVEYNLVSVFTNYLVVMKRTDTEKAVELPKIRKIDHNIPHRWGGMAFNIYESLDLAPSSLNQNYPVESPFTYSENDDNLFEDCEPNDPSSSTWQNIFLELVIYQIKSGQDDAIHLGLLERLNGLIPQEIMKGLHELFENPHRLTQTTERTLVLAFALALAKKNQNTQRIDARRIRKALGKNLPPKGEMRRIDTLAEVIEKI</sequence>
<dbReference type="InterPro" id="IPR036465">
    <property type="entry name" value="vWFA_dom_sf"/>
</dbReference>
<evidence type="ECO:0000259" key="1">
    <source>
        <dbReference type="PROSITE" id="PS50234"/>
    </source>
</evidence>
<keyword evidence="3" id="KW-1185">Reference proteome</keyword>
<dbReference type="SMART" id="SM00327">
    <property type="entry name" value="VWA"/>
    <property type="match status" value="1"/>
</dbReference>
<dbReference type="OrthoDB" id="9784383at2"/>
<name>A0A1I3X953_9BACT</name>
<dbReference type="PANTHER" id="PTHR45737:SF6">
    <property type="entry name" value="VON WILLEBRAND FACTOR A DOMAIN-CONTAINING PROTEIN 5A"/>
    <property type="match status" value="1"/>
</dbReference>
<dbReference type="STRING" id="52560.SAMN04488082_11585"/>
<dbReference type="PROSITE" id="PS50234">
    <property type="entry name" value="VWFA"/>
    <property type="match status" value="1"/>
</dbReference>
<dbReference type="Pfam" id="PF13768">
    <property type="entry name" value="VWA_3"/>
    <property type="match status" value="1"/>
</dbReference>
<dbReference type="PANTHER" id="PTHR45737">
    <property type="entry name" value="VON WILLEBRAND FACTOR A DOMAIN-CONTAINING PROTEIN 5A"/>
    <property type="match status" value="1"/>
</dbReference>
<dbReference type="InterPro" id="IPR002035">
    <property type="entry name" value="VWF_A"/>
</dbReference>
<organism evidence="2 3">
    <name type="scientific">Desulfomicrobium apsheronum</name>
    <dbReference type="NCBI Taxonomy" id="52560"/>
    <lineage>
        <taxon>Bacteria</taxon>
        <taxon>Pseudomonadati</taxon>
        <taxon>Thermodesulfobacteriota</taxon>
        <taxon>Desulfovibrionia</taxon>
        <taxon>Desulfovibrionales</taxon>
        <taxon>Desulfomicrobiaceae</taxon>
        <taxon>Desulfomicrobium</taxon>
    </lineage>
</organism>
<gene>
    <name evidence="2" type="ORF">SAMN04488082_11585</name>
</gene>